<keyword evidence="2" id="KW-1185">Reference proteome</keyword>
<accession>A0A9Q0K110</accession>
<dbReference type="Proteomes" id="UP001141806">
    <property type="component" value="Unassembled WGS sequence"/>
</dbReference>
<proteinExistence type="predicted"/>
<name>A0A9Q0K110_9MAGN</name>
<protein>
    <submittedName>
        <fullName evidence="1">Uncharacterized protein</fullName>
    </submittedName>
</protein>
<dbReference type="OrthoDB" id="10056939at2759"/>
<dbReference type="AlphaFoldDB" id="A0A9Q0K110"/>
<organism evidence="1 2">
    <name type="scientific">Protea cynaroides</name>
    <dbReference type="NCBI Taxonomy" id="273540"/>
    <lineage>
        <taxon>Eukaryota</taxon>
        <taxon>Viridiplantae</taxon>
        <taxon>Streptophyta</taxon>
        <taxon>Embryophyta</taxon>
        <taxon>Tracheophyta</taxon>
        <taxon>Spermatophyta</taxon>
        <taxon>Magnoliopsida</taxon>
        <taxon>Proteales</taxon>
        <taxon>Proteaceae</taxon>
        <taxon>Protea</taxon>
    </lineage>
</organism>
<comment type="caution">
    <text evidence="1">The sequence shown here is derived from an EMBL/GenBank/DDBJ whole genome shotgun (WGS) entry which is preliminary data.</text>
</comment>
<evidence type="ECO:0000313" key="1">
    <source>
        <dbReference type="EMBL" id="KAJ4957573.1"/>
    </source>
</evidence>
<sequence length="222" mass="24639">MAAGFFERDAVSLAFSVLVSSRLIVLRLRVTLPFLSPSFFAALDSCPSSPLFLRWVCCGLETGRSARRRWRLLRGGILRPMTTDVLTATMNPKSDNSSEVELPHTYTDNQQQYLQLRLPFPLSRVSTIFSISLHQGSNYAHQQDQRDKLRVQGFEPPQPPLVGIDVGELGELFHQGMLLEIFNFPPGAATATATASDLLDNQIECSYHLSRLSQAATATANE</sequence>
<dbReference type="EMBL" id="JAMYWD010000010">
    <property type="protein sequence ID" value="KAJ4957573.1"/>
    <property type="molecule type" value="Genomic_DNA"/>
</dbReference>
<reference evidence="1" key="1">
    <citation type="journal article" date="2023" name="Plant J.">
        <title>The genome of the king protea, Protea cynaroides.</title>
        <authorList>
            <person name="Chang J."/>
            <person name="Duong T.A."/>
            <person name="Schoeman C."/>
            <person name="Ma X."/>
            <person name="Roodt D."/>
            <person name="Barker N."/>
            <person name="Li Z."/>
            <person name="Van de Peer Y."/>
            <person name="Mizrachi E."/>
        </authorList>
    </citation>
    <scope>NUCLEOTIDE SEQUENCE</scope>
    <source>
        <tissue evidence="1">Young leaves</tissue>
    </source>
</reference>
<gene>
    <name evidence="1" type="ORF">NE237_024684</name>
</gene>
<evidence type="ECO:0000313" key="2">
    <source>
        <dbReference type="Proteomes" id="UP001141806"/>
    </source>
</evidence>